<evidence type="ECO:0000256" key="4">
    <source>
        <dbReference type="ARBA" id="ARBA00007532"/>
    </source>
</evidence>
<keyword evidence="9" id="KW-0521">NADP</keyword>
<feature type="domain" description="Pyridine nucleotide-disulphide oxidoreductase dimerisation" evidence="13">
    <location>
        <begin position="2"/>
        <end position="106"/>
    </location>
</feature>
<dbReference type="PANTHER" id="PTHR22912">
    <property type="entry name" value="DISULFIDE OXIDOREDUCTASE"/>
    <property type="match status" value="1"/>
</dbReference>
<dbReference type="InterPro" id="IPR050151">
    <property type="entry name" value="Class-I_Pyr_Nuc-Dis_Oxidored"/>
</dbReference>
<reference evidence="14" key="1">
    <citation type="submission" date="2018-05" db="EMBL/GenBank/DDBJ databases">
        <authorList>
            <person name="Lanie J.A."/>
            <person name="Ng W.-L."/>
            <person name="Kazmierczak K.M."/>
            <person name="Andrzejewski T.M."/>
            <person name="Davidsen T.M."/>
            <person name="Wayne K.J."/>
            <person name="Tettelin H."/>
            <person name="Glass J.I."/>
            <person name="Rusch D."/>
            <person name="Podicherti R."/>
            <person name="Tsui H.-C.T."/>
            <person name="Winkler M.E."/>
        </authorList>
    </citation>
    <scope>NUCLEOTIDE SEQUENCE</scope>
</reference>
<keyword evidence="11" id="KW-0520">NAD</keyword>
<name>A0A382N4E5_9ZZZZ</name>
<evidence type="ECO:0000256" key="8">
    <source>
        <dbReference type="ARBA" id="ARBA00022827"/>
    </source>
</evidence>
<comment type="subcellular location">
    <subcellularLocation>
        <location evidence="3">Cytoplasm</location>
    </subcellularLocation>
</comment>
<dbReference type="EC" id="1.6.1.1" evidence="5"/>
<accession>A0A382N4E5</accession>
<gene>
    <name evidence="14" type="ORF">METZ01_LOCUS308903</name>
</gene>
<keyword evidence="7" id="KW-0285">Flavoprotein</keyword>
<dbReference type="GO" id="GO:0050660">
    <property type="term" value="F:flavin adenine dinucleotide binding"/>
    <property type="evidence" value="ECO:0007669"/>
    <property type="project" value="TreeGrafter"/>
</dbReference>
<feature type="non-terminal residue" evidence="14">
    <location>
        <position position="1"/>
    </location>
</feature>
<dbReference type="InterPro" id="IPR016156">
    <property type="entry name" value="FAD/NAD-linked_Rdtase_dimer_sf"/>
</dbReference>
<evidence type="ECO:0000256" key="12">
    <source>
        <dbReference type="ARBA" id="ARBA00031183"/>
    </source>
</evidence>
<keyword evidence="10" id="KW-0560">Oxidoreductase</keyword>
<dbReference type="Gene3D" id="3.30.390.30">
    <property type="match status" value="1"/>
</dbReference>
<evidence type="ECO:0000259" key="13">
    <source>
        <dbReference type="Pfam" id="PF02852"/>
    </source>
</evidence>
<evidence type="ECO:0000256" key="11">
    <source>
        <dbReference type="ARBA" id="ARBA00023027"/>
    </source>
</evidence>
<evidence type="ECO:0000313" key="14">
    <source>
        <dbReference type="EMBL" id="SVC56049.1"/>
    </source>
</evidence>
<comment type="cofactor">
    <cofactor evidence="1">
        <name>FAD</name>
        <dbReference type="ChEBI" id="CHEBI:57692"/>
    </cofactor>
</comment>
<evidence type="ECO:0000256" key="6">
    <source>
        <dbReference type="ARBA" id="ARBA00022490"/>
    </source>
</evidence>
<keyword evidence="8" id="KW-0274">FAD</keyword>
<dbReference type="GO" id="GO:0004148">
    <property type="term" value="F:dihydrolipoyl dehydrogenase (NADH) activity"/>
    <property type="evidence" value="ECO:0007669"/>
    <property type="project" value="TreeGrafter"/>
</dbReference>
<organism evidence="14">
    <name type="scientific">marine metagenome</name>
    <dbReference type="NCBI Taxonomy" id="408172"/>
    <lineage>
        <taxon>unclassified sequences</taxon>
        <taxon>metagenomes</taxon>
        <taxon>ecological metagenomes</taxon>
    </lineage>
</organism>
<dbReference type="Pfam" id="PF02852">
    <property type="entry name" value="Pyr_redox_dim"/>
    <property type="match status" value="1"/>
</dbReference>
<comment type="similarity">
    <text evidence="4">Belongs to the class-I pyridine nucleotide-disulfide oxidoreductase family.</text>
</comment>
<dbReference type="PANTHER" id="PTHR22912:SF93">
    <property type="entry name" value="SOLUBLE PYRIDINE NUCLEOTIDE TRANSHYDROGENASE"/>
    <property type="match status" value="1"/>
</dbReference>
<protein>
    <recommendedName>
        <fullName evidence="5">NAD(P)(+) transhydrogenase (Si-specific)</fullName>
        <ecNumber evidence="5">1.6.1.1</ecNumber>
    </recommendedName>
    <alternativeName>
        <fullName evidence="12">NAD(P)(+) transhydrogenase [B-specific]</fullName>
    </alternativeName>
</protein>
<dbReference type="FunFam" id="3.30.390.30:FF:000001">
    <property type="entry name" value="Dihydrolipoyl dehydrogenase"/>
    <property type="match status" value="1"/>
</dbReference>
<evidence type="ECO:0000256" key="2">
    <source>
        <dbReference type="ARBA" id="ARBA00002842"/>
    </source>
</evidence>
<keyword evidence="6" id="KW-0963">Cytoplasm</keyword>
<dbReference type="GO" id="GO:0005829">
    <property type="term" value="C:cytosol"/>
    <property type="evidence" value="ECO:0007669"/>
    <property type="project" value="TreeGrafter"/>
</dbReference>
<evidence type="ECO:0000256" key="9">
    <source>
        <dbReference type="ARBA" id="ARBA00022857"/>
    </source>
</evidence>
<evidence type="ECO:0000256" key="10">
    <source>
        <dbReference type="ARBA" id="ARBA00023002"/>
    </source>
</evidence>
<evidence type="ECO:0000256" key="5">
    <source>
        <dbReference type="ARBA" id="ARBA00012772"/>
    </source>
</evidence>
<evidence type="ECO:0000256" key="7">
    <source>
        <dbReference type="ARBA" id="ARBA00022630"/>
    </source>
</evidence>
<dbReference type="InterPro" id="IPR004099">
    <property type="entry name" value="Pyr_nucl-diS_OxRdtase_dimer"/>
</dbReference>
<sequence>GIYTIPEISAVGPTEEELREQGVHFEVGRAHYAEIARGPIAGDTEGIIKILFHRETLEVLSVHIIGTHATELISLGQMALSLRVRIDYFVDTIFNYPTFAEGFRIAALNGLNKLDDSLSAKWS</sequence>
<dbReference type="GO" id="GO:0003957">
    <property type="term" value="F:NAD(P)+ transhydrogenase (Si-specific) activity"/>
    <property type="evidence" value="ECO:0007669"/>
    <property type="project" value="UniProtKB-EC"/>
</dbReference>
<proteinExistence type="inferred from homology"/>
<dbReference type="EMBL" id="UINC01097935">
    <property type="protein sequence ID" value="SVC56049.1"/>
    <property type="molecule type" value="Genomic_DNA"/>
</dbReference>
<dbReference type="GO" id="GO:0006103">
    <property type="term" value="P:2-oxoglutarate metabolic process"/>
    <property type="evidence" value="ECO:0007669"/>
    <property type="project" value="TreeGrafter"/>
</dbReference>
<comment type="function">
    <text evidence="2">Conversion of NADPH, generated by peripheral catabolic pathways, to NADH, which can enter the respiratory chain for energy generation.</text>
</comment>
<evidence type="ECO:0000256" key="1">
    <source>
        <dbReference type="ARBA" id="ARBA00001974"/>
    </source>
</evidence>
<evidence type="ECO:0000256" key="3">
    <source>
        <dbReference type="ARBA" id="ARBA00004496"/>
    </source>
</evidence>
<dbReference type="SUPFAM" id="SSF55424">
    <property type="entry name" value="FAD/NAD-linked reductases, dimerisation (C-terminal) domain"/>
    <property type="match status" value="1"/>
</dbReference>
<dbReference type="AlphaFoldDB" id="A0A382N4E5"/>